<evidence type="ECO:0000313" key="3">
    <source>
        <dbReference type="Proteomes" id="UP000505377"/>
    </source>
</evidence>
<dbReference type="EMBL" id="CP053564">
    <property type="protein sequence ID" value="QJY46042.1"/>
    <property type="molecule type" value="Genomic_DNA"/>
</dbReference>
<name>A0A6M6JH48_9PSEU</name>
<dbReference type="Proteomes" id="UP000505377">
    <property type="component" value="Chromosome"/>
</dbReference>
<accession>A0A6M6JH48</accession>
<dbReference type="InterPro" id="IPR036182">
    <property type="entry name" value="PCuAC_sf"/>
</dbReference>
<dbReference type="SUPFAM" id="SSF110087">
    <property type="entry name" value="DR1885-like metal-binding protein"/>
    <property type="match status" value="1"/>
</dbReference>
<dbReference type="InterPro" id="IPR007410">
    <property type="entry name" value="LpqE-like"/>
</dbReference>
<keyword evidence="3" id="KW-1185">Reference proteome</keyword>
<sequence length="230" mass="22509">MSRTARTHRTAAPPRSGLLAGVLVGALVLTGCGAGQIAGTAEQVAAVNGSNAAVGPIAVRDAVIVYGEQAEGGAVYARGADAPLNLFVINEGEEADRLVSASSPWASSVTISGVTEIPAGRSIAVEGEPAAEAPPATGTRSPSAAPTTTPAPAGAGPTSAAPTSAPSGAPAPPESGAEAEGTQIVLTGLLDDIRAGVSYDVTLVFERAGEVTINVPVGATEEPREDEPGA</sequence>
<dbReference type="PROSITE" id="PS51257">
    <property type="entry name" value="PROKAR_LIPOPROTEIN"/>
    <property type="match status" value="1"/>
</dbReference>
<gene>
    <name evidence="2" type="ORF">HOP40_09700</name>
</gene>
<evidence type="ECO:0008006" key="4">
    <source>
        <dbReference type="Google" id="ProtNLM"/>
    </source>
</evidence>
<feature type="region of interest" description="Disordered" evidence="1">
    <location>
        <begin position="129"/>
        <end position="178"/>
    </location>
</feature>
<evidence type="ECO:0000313" key="2">
    <source>
        <dbReference type="EMBL" id="QJY46042.1"/>
    </source>
</evidence>
<dbReference type="RefSeq" id="WP_172156852.1">
    <property type="nucleotide sequence ID" value="NZ_CP053564.1"/>
</dbReference>
<dbReference type="Gene3D" id="2.60.40.1890">
    <property type="entry name" value="PCu(A)C copper chaperone"/>
    <property type="match status" value="1"/>
</dbReference>
<dbReference type="AlphaFoldDB" id="A0A6M6JH48"/>
<evidence type="ECO:0000256" key="1">
    <source>
        <dbReference type="SAM" id="MobiDB-lite"/>
    </source>
</evidence>
<protein>
    <recommendedName>
        <fullName evidence="4">Copper(I)-binding protein</fullName>
    </recommendedName>
</protein>
<organism evidence="2 3">
    <name type="scientific">Pseudonocardia broussonetiae</name>
    <dbReference type="NCBI Taxonomy" id="2736640"/>
    <lineage>
        <taxon>Bacteria</taxon>
        <taxon>Bacillati</taxon>
        <taxon>Actinomycetota</taxon>
        <taxon>Actinomycetes</taxon>
        <taxon>Pseudonocardiales</taxon>
        <taxon>Pseudonocardiaceae</taxon>
        <taxon>Pseudonocardia</taxon>
    </lineage>
</organism>
<dbReference type="Pfam" id="PF04314">
    <property type="entry name" value="PCuAC"/>
    <property type="match status" value="1"/>
</dbReference>
<dbReference type="KEGG" id="pbro:HOP40_09700"/>
<reference evidence="2 3" key="1">
    <citation type="submission" date="2020-05" db="EMBL/GenBank/DDBJ databases">
        <authorList>
            <person name="Mo P."/>
        </authorList>
    </citation>
    <scope>NUCLEOTIDE SEQUENCE [LARGE SCALE GENOMIC DNA]</scope>
    <source>
        <strain evidence="2 3">Gen01</strain>
    </source>
</reference>
<proteinExistence type="predicted"/>